<dbReference type="PROSITE" id="PS50995">
    <property type="entry name" value="HTH_MARR_2"/>
    <property type="match status" value="1"/>
</dbReference>
<dbReference type="SMART" id="SM00347">
    <property type="entry name" value="HTH_MARR"/>
    <property type="match status" value="1"/>
</dbReference>
<accession>A0A5E6MIN6</accession>
<organism evidence="2 3">
    <name type="scientific">Methylacidimicrobium tartarophylax</name>
    <dbReference type="NCBI Taxonomy" id="1041768"/>
    <lineage>
        <taxon>Bacteria</taxon>
        <taxon>Pseudomonadati</taxon>
        <taxon>Verrucomicrobiota</taxon>
        <taxon>Methylacidimicrobium</taxon>
    </lineage>
</organism>
<dbReference type="RefSeq" id="WP_142661006.1">
    <property type="nucleotide sequence ID" value="NZ_CABFVA020000121.1"/>
</dbReference>
<dbReference type="AlphaFoldDB" id="A0A5E6MIN6"/>
<dbReference type="Proteomes" id="UP000334923">
    <property type="component" value="Unassembled WGS sequence"/>
</dbReference>
<dbReference type="PANTHER" id="PTHR33164:SF101">
    <property type="entry name" value="TRANSCRIPTIONAL REPRESSOR MPRA"/>
    <property type="match status" value="1"/>
</dbReference>
<evidence type="ECO:0000259" key="1">
    <source>
        <dbReference type="PROSITE" id="PS50995"/>
    </source>
</evidence>
<dbReference type="GO" id="GO:0003700">
    <property type="term" value="F:DNA-binding transcription factor activity"/>
    <property type="evidence" value="ECO:0007669"/>
    <property type="project" value="InterPro"/>
</dbReference>
<dbReference type="InterPro" id="IPR036388">
    <property type="entry name" value="WH-like_DNA-bd_sf"/>
</dbReference>
<reference evidence="2 3" key="1">
    <citation type="submission" date="2019-09" db="EMBL/GenBank/DDBJ databases">
        <authorList>
            <person name="Cremers G."/>
        </authorList>
    </citation>
    <scope>NUCLEOTIDE SEQUENCE [LARGE SCALE GENOMIC DNA]</scope>
    <source>
        <strain evidence="2">4A</strain>
    </source>
</reference>
<evidence type="ECO:0000313" key="2">
    <source>
        <dbReference type="EMBL" id="VVM08208.1"/>
    </source>
</evidence>
<dbReference type="InterPro" id="IPR036390">
    <property type="entry name" value="WH_DNA-bd_sf"/>
</dbReference>
<dbReference type="PANTHER" id="PTHR33164">
    <property type="entry name" value="TRANSCRIPTIONAL REGULATOR, MARR FAMILY"/>
    <property type="match status" value="1"/>
</dbReference>
<dbReference type="PRINTS" id="PR00598">
    <property type="entry name" value="HTHMARR"/>
</dbReference>
<evidence type="ECO:0000313" key="3">
    <source>
        <dbReference type="Proteomes" id="UP000334923"/>
    </source>
</evidence>
<name>A0A5E6MIN6_9BACT</name>
<dbReference type="InterPro" id="IPR000835">
    <property type="entry name" value="HTH_MarR-typ"/>
</dbReference>
<dbReference type="GO" id="GO:0006950">
    <property type="term" value="P:response to stress"/>
    <property type="evidence" value="ECO:0007669"/>
    <property type="project" value="TreeGrafter"/>
</dbReference>
<feature type="domain" description="HTH marR-type" evidence="1">
    <location>
        <begin position="14"/>
        <end position="146"/>
    </location>
</feature>
<dbReference type="OrthoDB" id="9799747at2"/>
<sequence length="165" mass="18170">MPTRYKGSQAEVRALNCYIKLTRASETLAAELRVPLAREGLTTGQLGVLEALLHLGPMNERELCRKLLRSGGNITVVVDNLERRGLVQRARNLKDRRSVIVALTPEGLRFIRGVFPSHAARITAALDVLNPEEQRELGRLCRKLGRGKAEQGSALGEPVSTLQNP</sequence>
<dbReference type="Gene3D" id="1.10.10.10">
    <property type="entry name" value="Winged helix-like DNA-binding domain superfamily/Winged helix DNA-binding domain"/>
    <property type="match status" value="1"/>
</dbReference>
<dbReference type="Pfam" id="PF01047">
    <property type="entry name" value="MarR"/>
    <property type="match status" value="1"/>
</dbReference>
<dbReference type="InterPro" id="IPR039422">
    <property type="entry name" value="MarR/SlyA-like"/>
</dbReference>
<gene>
    <name evidence="2" type="primary">mhqR</name>
    <name evidence="2" type="ORF">MAMT_02187</name>
</gene>
<protein>
    <submittedName>
        <fullName evidence="2">HTH-type transcriptional regulator MhqR</fullName>
    </submittedName>
</protein>
<keyword evidence="3" id="KW-1185">Reference proteome</keyword>
<dbReference type="SUPFAM" id="SSF46785">
    <property type="entry name" value="Winged helix' DNA-binding domain"/>
    <property type="match status" value="1"/>
</dbReference>
<proteinExistence type="predicted"/>
<dbReference type="EMBL" id="CABFVA020000121">
    <property type="protein sequence ID" value="VVM08208.1"/>
    <property type="molecule type" value="Genomic_DNA"/>
</dbReference>